<evidence type="ECO:0000313" key="3">
    <source>
        <dbReference type="Proteomes" id="UP000288587"/>
    </source>
</evidence>
<accession>A0A437LDY9</accession>
<comment type="caution">
    <text evidence="2">The sequence shown here is derived from an EMBL/GenBank/DDBJ whole genome shotgun (WGS) entry which is preliminary data.</text>
</comment>
<evidence type="ECO:0000259" key="1">
    <source>
        <dbReference type="SMART" id="SM00849"/>
    </source>
</evidence>
<keyword evidence="3" id="KW-1185">Reference proteome</keyword>
<dbReference type="CDD" id="cd07735">
    <property type="entry name" value="class_II_PDE_MBL-fold"/>
    <property type="match status" value="1"/>
</dbReference>
<reference evidence="2 3" key="1">
    <citation type="submission" date="2019-01" db="EMBL/GenBank/DDBJ databases">
        <authorList>
            <person name="Chen W.-M."/>
        </authorList>
    </citation>
    <scope>NUCLEOTIDE SEQUENCE [LARGE SCALE GENOMIC DNA]</scope>
    <source>
        <strain evidence="2 3">CCP-18</strain>
    </source>
</reference>
<dbReference type="PROSITE" id="PS51257">
    <property type="entry name" value="PROKAR_LIPOPROTEIN"/>
    <property type="match status" value="1"/>
</dbReference>
<gene>
    <name evidence="2" type="ORF">EOD73_13355</name>
</gene>
<dbReference type="SUPFAM" id="SSF56281">
    <property type="entry name" value="Metallo-hydrolase/oxidoreductase"/>
    <property type="match status" value="1"/>
</dbReference>
<dbReference type="InterPro" id="IPR036866">
    <property type="entry name" value="RibonucZ/Hydroxyglut_hydro"/>
</dbReference>
<dbReference type="PRINTS" id="PR00388">
    <property type="entry name" value="PDIESTERASE2"/>
</dbReference>
<dbReference type="InterPro" id="IPR001279">
    <property type="entry name" value="Metallo-B-lactamas"/>
</dbReference>
<dbReference type="InterPro" id="IPR000396">
    <property type="entry name" value="Pdiesterase2"/>
</dbReference>
<dbReference type="GO" id="GO:0006198">
    <property type="term" value="P:cAMP catabolic process"/>
    <property type="evidence" value="ECO:0007669"/>
    <property type="project" value="InterPro"/>
</dbReference>
<dbReference type="RefSeq" id="WP_127683528.1">
    <property type="nucleotide sequence ID" value="NZ_SACM01000004.1"/>
</dbReference>
<dbReference type="Gene3D" id="3.60.15.10">
    <property type="entry name" value="Ribonuclease Z/Hydroxyacylglutathione hydrolase-like"/>
    <property type="match status" value="1"/>
</dbReference>
<feature type="domain" description="Metallo-beta-lactamase" evidence="1">
    <location>
        <begin position="17"/>
        <end position="213"/>
    </location>
</feature>
<dbReference type="OrthoDB" id="9803916at2"/>
<dbReference type="PANTHER" id="PTHR28283:SF1">
    <property type="entry name" value="3',5'-CYCLIC-NUCLEOTIDE PHOSPHODIESTERASE 1"/>
    <property type="match status" value="1"/>
</dbReference>
<dbReference type="GO" id="GO:0047555">
    <property type="term" value="F:3',5'-cyclic-GMP phosphodiesterase activity"/>
    <property type="evidence" value="ECO:0007669"/>
    <property type="project" value="TreeGrafter"/>
</dbReference>
<dbReference type="AlphaFoldDB" id="A0A437LDY9"/>
<dbReference type="Pfam" id="PF12706">
    <property type="entry name" value="Lactamase_B_2"/>
    <property type="match status" value="1"/>
</dbReference>
<proteinExistence type="predicted"/>
<dbReference type="GO" id="GO:0004115">
    <property type="term" value="F:3',5'-cyclic-AMP phosphodiesterase activity"/>
    <property type="evidence" value="ECO:0007669"/>
    <property type="project" value="InterPro"/>
</dbReference>
<dbReference type="Proteomes" id="UP000288587">
    <property type="component" value="Unassembled WGS sequence"/>
</dbReference>
<protein>
    <submittedName>
        <fullName evidence="2">3',5'-cyclic-nucleotide phosphodiesterase</fullName>
    </submittedName>
</protein>
<dbReference type="SMART" id="SM00849">
    <property type="entry name" value="Lactamase_B"/>
    <property type="match status" value="1"/>
</dbReference>
<dbReference type="GO" id="GO:1902660">
    <property type="term" value="P:negative regulation of glucose mediated signaling pathway"/>
    <property type="evidence" value="ECO:0007669"/>
    <property type="project" value="TreeGrafter"/>
</dbReference>
<sequence>MSLRVLGCSGAIAAGCRTTAFLLDERVLVDAGTGLGDLPLEALSRIDHVLLSHSHLDHILGVPLLADATLRQRRALGLGPIVVHALPATLQALQAHVLNDVIWPDFTRLPSAEQAALQLSPLSIGQTLSLDGRQIRVLPAAHTVPACGFAVRARDAERWTVYTGDTGPNPALWDSLRALPLAQLIIEVAFGDDEAALAARAGHHCPESLAAELLHCTPGAFPIWLTHLKPGEHEAIAAQLAARLPAHRARLLSAGQTLSLDDAD</sequence>
<dbReference type="EMBL" id="SACM01000004">
    <property type="protein sequence ID" value="RVT83564.1"/>
    <property type="molecule type" value="Genomic_DNA"/>
</dbReference>
<dbReference type="PANTHER" id="PTHR28283">
    <property type="entry name" value="3',5'-CYCLIC-NUCLEOTIDE PHOSPHODIESTERASE 1"/>
    <property type="match status" value="1"/>
</dbReference>
<evidence type="ECO:0000313" key="2">
    <source>
        <dbReference type="EMBL" id="RVT83564.1"/>
    </source>
</evidence>
<organism evidence="2 3">
    <name type="scientific">Inhella crocodyli</name>
    <dbReference type="NCBI Taxonomy" id="2499851"/>
    <lineage>
        <taxon>Bacteria</taxon>
        <taxon>Pseudomonadati</taxon>
        <taxon>Pseudomonadota</taxon>
        <taxon>Betaproteobacteria</taxon>
        <taxon>Burkholderiales</taxon>
        <taxon>Sphaerotilaceae</taxon>
        <taxon>Inhella</taxon>
    </lineage>
</organism>
<name>A0A437LDY9_9BURK</name>